<dbReference type="Gene3D" id="3.30.70.20">
    <property type="match status" value="1"/>
</dbReference>
<dbReference type="Proteomes" id="UP000053577">
    <property type="component" value="Unassembled WGS sequence"/>
</dbReference>
<evidence type="ECO:0000256" key="3">
    <source>
        <dbReference type="ARBA" id="ARBA00022485"/>
    </source>
</evidence>
<dbReference type="NCBIfam" id="TIGR02486">
    <property type="entry name" value="RDH"/>
    <property type="match status" value="1"/>
</dbReference>
<evidence type="ECO:0000256" key="8">
    <source>
        <dbReference type="ARBA" id="ARBA00023136"/>
    </source>
</evidence>
<dbReference type="EMBL" id="JGYD01000018">
    <property type="protein sequence ID" value="KSV18114.1"/>
    <property type="molecule type" value="Genomic_DNA"/>
</dbReference>
<sequence>MSNYHSTFSRREFMKGLGIAGAGLGAATAVTPVFKDLDELTSSTSAHPKRAWYVKEREFGDIGIEIDWNILKRRDTRGYSYWNPVIWKQHYPAYDMDAFRKAFDNKTKELWPDYEGPTTRDYALKNSMYSVGLGCPHYLYNVEQFGVTLLNPAPRPDAIGMPKWQGTPEENSQMIRAAFSLIGLGPSIGVAELDEKSRRFVWEYNNSGQHIIFDDDITETYRTTNPPTIHIPSSHKYVIATHNMGADEILRRAPSTIGACTETISYARVAYAKSFVEQFIRGLGYNVVYGHSLQAAPAFDFWSGVGEHARMGQVCLSPENGAMMRTHAIFFTDLPLALTKPIDAGITKFCETCGICAESCPVGAVPPKGINRNWDSNCDGQSFDNDIENGGTEVMYNVPGYKGWRVDGFRCLADCNGCKGACPFNAIPDGSFIHSVVKATTSTTPLFNSFFTQMEKSMHYGKQDKDPESWWHESSAWHVYGSNPKLLG</sequence>
<organism evidence="11 12">
    <name type="scientific">Dehalococcoides mccartyi</name>
    <dbReference type="NCBI Taxonomy" id="61435"/>
    <lineage>
        <taxon>Bacteria</taxon>
        <taxon>Bacillati</taxon>
        <taxon>Chloroflexota</taxon>
        <taxon>Dehalococcoidia</taxon>
        <taxon>Dehalococcoidales</taxon>
        <taxon>Dehalococcoidaceae</taxon>
        <taxon>Dehalococcoides</taxon>
    </lineage>
</organism>
<evidence type="ECO:0000256" key="9">
    <source>
        <dbReference type="ARBA" id="ARBA00029374"/>
    </source>
</evidence>
<evidence type="ECO:0000259" key="10">
    <source>
        <dbReference type="PROSITE" id="PS51379"/>
    </source>
</evidence>
<dbReference type="InterPro" id="IPR017900">
    <property type="entry name" value="4Fe4S_Fe_S_CS"/>
</dbReference>
<evidence type="ECO:0000256" key="4">
    <source>
        <dbReference type="ARBA" id="ARBA00022723"/>
    </source>
</evidence>
<dbReference type="InterPro" id="IPR006311">
    <property type="entry name" value="TAT_signal"/>
</dbReference>
<dbReference type="AlphaFoldDB" id="A0A0V8M2V2"/>
<dbReference type="NCBIfam" id="TIGR01409">
    <property type="entry name" value="TAT_signal_seq"/>
    <property type="match status" value="1"/>
</dbReference>
<dbReference type="OrthoDB" id="9815745at2"/>
<evidence type="ECO:0000256" key="1">
    <source>
        <dbReference type="ARBA" id="ARBA00004236"/>
    </source>
</evidence>
<dbReference type="PROSITE" id="PS51379">
    <property type="entry name" value="4FE4S_FER_2"/>
    <property type="match status" value="2"/>
</dbReference>
<evidence type="ECO:0000313" key="11">
    <source>
        <dbReference type="EMBL" id="KSV18114.1"/>
    </source>
</evidence>
<keyword evidence="8" id="KW-0472">Membrane</keyword>
<evidence type="ECO:0000256" key="2">
    <source>
        <dbReference type="ARBA" id="ARBA00022475"/>
    </source>
</evidence>
<reference evidence="11 12" key="1">
    <citation type="journal article" date="2015" name="Sci. Rep.">
        <title>A comparative genomics and reductive dehalogenase gene transcription study of two chloroethene-respiring bacteria, Dehalococcoides mccartyi strains MB and 11a.</title>
        <authorList>
            <person name="Low A."/>
            <person name="Shen Z."/>
            <person name="Cheng D."/>
            <person name="Rogers M.J."/>
            <person name="Lee P.K."/>
            <person name="He J."/>
        </authorList>
    </citation>
    <scope>NUCLEOTIDE SEQUENCE [LARGE SCALE GENOMIC DNA]</scope>
    <source>
        <strain evidence="11 12">MB</strain>
    </source>
</reference>
<keyword evidence="4" id="KW-0479">Metal-binding</keyword>
<evidence type="ECO:0000256" key="7">
    <source>
        <dbReference type="ARBA" id="ARBA00023014"/>
    </source>
</evidence>
<dbReference type="Pfam" id="PF13486">
    <property type="entry name" value="Dehalogenase"/>
    <property type="match status" value="1"/>
</dbReference>
<dbReference type="PROSITE" id="PS51318">
    <property type="entry name" value="TAT"/>
    <property type="match status" value="1"/>
</dbReference>
<feature type="domain" description="4Fe-4S ferredoxin-type" evidence="10">
    <location>
        <begin position="338"/>
        <end position="370"/>
    </location>
</feature>
<evidence type="ECO:0000256" key="6">
    <source>
        <dbReference type="ARBA" id="ARBA00023004"/>
    </source>
</evidence>
<gene>
    <name evidence="11" type="ORF">DA01_05610</name>
</gene>
<keyword evidence="5" id="KW-0732">Signal</keyword>
<keyword evidence="7" id="KW-0411">Iron-sulfur</keyword>
<feature type="domain" description="4Fe-4S ferredoxin-type" evidence="10">
    <location>
        <begin position="402"/>
        <end position="432"/>
    </location>
</feature>
<dbReference type="GO" id="GO:0005886">
    <property type="term" value="C:plasma membrane"/>
    <property type="evidence" value="ECO:0007669"/>
    <property type="project" value="UniProtKB-SubCell"/>
</dbReference>
<dbReference type="GO" id="GO:0046872">
    <property type="term" value="F:metal ion binding"/>
    <property type="evidence" value="ECO:0007669"/>
    <property type="project" value="UniProtKB-KW"/>
</dbReference>
<protein>
    <submittedName>
        <fullName evidence="11">Dehalogenase</fullName>
    </submittedName>
</protein>
<dbReference type="SUPFAM" id="SSF54862">
    <property type="entry name" value="4Fe-4S ferredoxins"/>
    <property type="match status" value="1"/>
</dbReference>
<comment type="cofactor">
    <cofactor evidence="9">
        <name>corrinoid</name>
        <dbReference type="ChEBI" id="CHEBI:33913"/>
    </cofactor>
</comment>
<comment type="caution">
    <text evidence="11">The sequence shown here is derived from an EMBL/GenBank/DDBJ whole genome shotgun (WGS) entry which is preliminary data.</text>
</comment>
<dbReference type="InterPro" id="IPR028894">
    <property type="entry name" value="RDH_dom"/>
</dbReference>
<name>A0A0V8M2V2_9CHLR</name>
<dbReference type="RefSeq" id="WP_058292558.1">
    <property type="nucleotide sequence ID" value="NZ_JGYD01000018.1"/>
</dbReference>
<dbReference type="PATRIC" id="fig|61435.5.peg.1112"/>
<accession>A0A0V8M2V2</accession>
<evidence type="ECO:0000313" key="12">
    <source>
        <dbReference type="Proteomes" id="UP000053577"/>
    </source>
</evidence>
<keyword evidence="3" id="KW-0004">4Fe-4S</keyword>
<keyword evidence="6" id="KW-0408">Iron</keyword>
<dbReference type="InterPro" id="IPR019546">
    <property type="entry name" value="TAT_signal_bac_arc"/>
</dbReference>
<dbReference type="GO" id="GO:0051539">
    <property type="term" value="F:4 iron, 4 sulfur cluster binding"/>
    <property type="evidence" value="ECO:0007669"/>
    <property type="project" value="UniProtKB-KW"/>
</dbReference>
<dbReference type="PROSITE" id="PS00198">
    <property type="entry name" value="4FE4S_FER_1"/>
    <property type="match status" value="1"/>
</dbReference>
<dbReference type="InterPro" id="IPR012832">
    <property type="entry name" value="RDH"/>
</dbReference>
<comment type="subcellular location">
    <subcellularLocation>
        <location evidence="1">Cell membrane</location>
    </subcellularLocation>
</comment>
<proteinExistence type="predicted"/>
<dbReference type="InterPro" id="IPR017896">
    <property type="entry name" value="4Fe4S_Fe-S-bd"/>
</dbReference>
<keyword evidence="2" id="KW-1003">Cell membrane</keyword>
<evidence type="ECO:0000256" key="5">
    <source>
        <dbReference type="ARBA" id="ARBA00022729"/>
    </source>
</evidence>